<keyword evidence="1" id="KW-0812">Transmembrane</keyword>
<dbReference type="Proteomes" id="UP000315133">
    <property type="component" value="Unassembled WGS sequence"/>
</dbReference>
<name>A0A543KNI4_9MICO</name>
<dbReference type="AlphaFoldDB" id="A0A543KNI4"/>
<evidence type="ECO:0000313" key="2">
    <source>
        <dbReference type="EMBL" id="TQM96636.1"/>
    </source>
</evidence>
<protein>
    <submittedName>
        <fullName evidence="2">Uncharacterized protein</fullName>
    </submittedName>
</protein>
<gene>
    <name evidence="2" type="ORF">FB476_1512</name>
</gene>
<sequence>MTPTNTWIFALASAATLAFFGFIAYLGIRVLWKLGR</sequence>
<dbReference type="EMBL" id="VFPU01000001">
    <property type="protein sequence ID" value="TQM96636.1"/>
    <property type="molecule type" value="Genomic_DNA"/>
</dbReference>
<keyword evidence="1" id="KW-0472">Membrane</keyword>
<organism evidence="2 3">
    <name type="scientific">Ornithinimicrobium humiphilum</name>
    <dbReference type="NCBI Taxonomy" id="125288"/>
    <lineage>
        <taxon>Bacteria</taxon>
        <taxon>Bacillati</taxon>
        <taxon>Actinomycetota</taxon>
        <taxon>Actinomycetes</taxon>
        <taxon>Micrococcales</taxon>
        <taxon>Ornithinimicrobiaceae</taxon>
        <taxon>Ornithinimicrobium</taxon>
    </lineage>
</organism>
<keyword evidence="3" id="KW-1185">Reference proteome</keyword>
<evidence type="ECO:0000313" key="3">
    <source>
        <dbReference type="Proteomes" id="UP000315133"/>
    </source>
</evidence>
<accession>A0A543KNI4</accession>
<evidence type="ECO:0000256" key="1">
    <source>
        <dbReference type="SAM" id="Phobius"/>
    </source>
</evidence>
<comment type="caution">
    <text evidence="2">The sequence shown here is derived from an EMBL/GenBank/DDBJ whole genome shotgun (WGS) entry which is preliminary data.</text>
</comment>
<proteinExistence type="predicted"/>
<feature type="transmembrane region" description="Helical" evidence="1">
    <location>
        <begin position="6"/>
        <end position="28"/>
    </location>
</feature>
<keyword evidence="1" id="KW-1133">Transmembrane helix</keyword>
<reference evidence="2 3" key="1">
    <citation type="submission" date="2019-06" db="EMBL/GenBank/DDBJ databases">
        <title>Sequencing the genomes of 1000 actinobacteria strains.</title>
        <authorList>
            <person name="Klenk H.-P."/>
        </authorList>
    </citation>
    <scope>NUCLEOTIDE SEQUENCE [LARGE SCALE GENOMIC DNA]</scope>
    <source>
        <strain evidence="2 3">DSM 12362</strain>
    </source>
</reference>